<dbReference type="RefSeq" id="WP_094184789.1">
    <property type="nucleotide sequence ID" value="NZ_BAVR01000039.1"/>
</dbReference>
<keyword evidence="2" id="KW-1185">Reference proteome</keyword>
<dbReference type="OrthoDB" id="1850874at2"/>
<gene>
    <name evidence="1" type="ORF">JCM21531_3061</name>
</gene>
<organism evidence="1 2">
    <name type="scientific">Acetivibrio straminisolvens JCM 21531</name>
    <dbReference type="NCBI Taxonomy" id="1294263"/>
    <lineage>
        <taxon>Bacteria</taxon>
        <taxon>Bacillati</taxon>
        <taxon>Bacillota</taxon>
        <taxon>Clostridia</taxon>
        <taxon>Eubacteriales</taxon>
        <taxon>Oscillospiraceae</taxon>
        <taxon>Acetivibrio</taxon>
    </lineage>
</organism>
<evidence type="ECO:0000313" key="2">
    <source>
        <dbReference type="Proteomes" id="UP000019109"/>
    </source>
</evidence>
<sequence length="150" mass="17352">MAQAAEEMDQIMDELVVGEGVYAVKQAKLICKNDVPDIVGSGDYRNNWHSSDKAIRNGRSFKVDVFNNLSYAKHLEYGFRSHFVPGHWEGNTFVYQRDDPEGGMYVGPYKGFVRGRFVLRRAIKRTEITQEARLKRKLNRILQERLNRGL</sequence>
<name>W4V9V9_9FIRM</name>
<proteinExistence type="predicted"/>
<dbReference type="Pfam" id="PF04883">
    <property type="entry name" value="HK97-gp10_like"/>
    <property type="match status" value="1"/>
</dbReference>
<evidence type="ECO:0000313" key="1">
    <source>
        <dbReference type="EMBL" id="GAE89524.1"/>
    </source>
</evidence>
<dbReference type="STRING" id="1294263.JCM21531_3061"/>
<accession>W4V9V9</accession>
<protein>
    <recommendedName>
        <fullName evidence="3">HK97 gp10 family phage protein</fullName>
    </recommendedName>
</protein>
<dbReference type="EMBL" id="BAVR01000039">
    <property type="protein sequence ID" value="GAE89524.1"/>
    <property type="molecule type" value="Genomic_DNA"/>
</dbReference>
<reference evidence="1" key="1">
    <citation type="journal article" date="2014" name="Genome Announc.">
        <title>Draft Genome Sequence of Clostridium straminisolvens Strain JCM 21531T, Isolated from a Cellulose-Degrading Bacterial Community.</title>
        <authorList>
            <person name="Yuki M."/>
            <person name="Oshima K."/>
            <person name="Suda W."/>
            <person name="Sakamoto M."/>
            <person name="Kitamura K."/>
            <person name="Iida T."/>
            <person name="Hattori M."/>
            <person name="Ohkuma M."/>
        </authorList>
    </citation>
    <scope>NUCLEOTIDE SEQUENCE [LARGE SCALE GENOMIC DNA]</scope>
    <source>
        <strain evidence="1">JCM 21531</strain>
    </source>
</reference>
<dbReference type="AlphaFoldDB" id="W4V9V9"/>
<dbReference type="InterPro" id="IPR010064">
    <property type="entry name" value="HK97-gp10_tail"/>
</dbReference>
<evidence type="ECO:0008006" key="3">
    <source>
        <dbReference type="Google" id="ProtNLM"/>
    </source>
</evidence>
<dbReference type="Proteomes" id="UP000019109">
    <property type="component" value="Unassembled WGS sequence"/>
</dbReference>
<comment type="caution">
    <text evidence="1">The sequence shown here is derived from an EMBL/GenBank/DDBJ whole genome shotgun (WGS) entry which is preliminary data.</text>
</comment>